<evidence type="ECO:0000259" key="7">
    <source>
        <dbReference type="Pfam" id="PF09157"/>
    </source>
</evidence>
<feature type="domain" description="Pseudouridine synthase II N-terminal" evidence="6">
    <location>
        <begin position="24"/>
        <end position="174"/>
    </location>
</feature>
<feature type="active site" description="Nucleophile" evidence="5">
    <location>
        <position position="39"/>
    </location>
</feature>
<proteinExistence type="inferred from homology"/>
<dbReference type="InterPro" id="IPR020103">
    <property type="entry name" value="PsdUridine_synth_cat_dom_sf"/>
</dbReference>
<evidence type="ECO:0000256" key="1">
    <source>
        <dbReference type="ARBA" id="ARBA00000385"/>
    </source>
</evidence>
<dbReference type="RefSeq" id="WP_166276521.1">
    <property type="nucleotide sequence ID" value="NZ_JTHE03000100.1"/>
</dbReference>
<evidence type="ECO:0000256" key="5">
    <source>
        <dbReference type="HAMAP-Rule" id="MF_01080"/>
    </source>
</evidence>
<dbReference type="AlphaFoldDB" id="A0ABD4T7S1"/>
<comment type="function">
    <text evidence="5">Responsible for synthesis of pseudouridine from uracil-55 in the psi GC loop of transfer RNAs.</text>
</comment>
<evidence type="ECO:0000256" key="3">
    <source>
        <dbReference type="ARBA" id="ARBA00022694"/>
    </source>
</evidence>
<comment type="catalytic activity">
    <reaction evidence="1 5">
        <text>uridine(55) in tRNA = pseudouridine(55) in tRNA</text>
        <dbReference type="Rhea" id="RHEA:42532"/>
        <dbReference type="Rhea" id="RHEA-COMP:10101"/>
        <dbReference type="Rhea" id="RHEA-COMP:10102"/>
        <dbReference type="ChEBI" id="CHEBI:65314"/>
        <dbReference type="ChEBI" id="CHEBI:65315"/>
        <dbReference type="EC" id="5.4.99.25"/>
    </reaction>
</comment>
<keyword evidence="3 5" id="KW-0819">tRNA processing</keyword>
<protein>
    <recommendedName>
        <fullName evidence="5">tRNA pseudouridine synthase B</fullName>
        <ecNumber evidence="5">5.4.99.25</ecNumber>
    </recommendedName>
    <alternativeName>
        <fullName evidence="5">tRNA pseudouridine(55) synthase</fullName>
        <shortName evidence="5">Psi55 synthase</shortName>
    </alternativeName>
    <alternativeName>
        <fullName evidence="5">tRNA pseudouridylate synthase</fullName>
    </alternativeName>
    <alternativeName>
        <fullName evidence="5">tRNA-uridine isomerase</fullName>
    </alternativeName>
</protein>
<gene>
    <name evidence="5 9" type="primary">truB</name>
    <name evidence="9" type="ORF">QQ91_0017230</name>
</gene>
<dbReference type="Gene3D" id="3.30.2350.10">
    <property type="entry name" value="Pseudouridine synthase"/>
    <property type="match status" value="1"/>
</dbReference>
<feature type="domain" description="tRNA pseudouridylate synthase B C-terminal" evidence="8">
    <location>
        <begin position="175"/>
        <end position="219"/>
    </location>
</feature>
<dbReference type="Pfam" id="PF16198">
    <property type="entry name" value="TruB_C_2"/>
    <property type="match status" value="1"/>
</dbReference>
<comment type="caution">
    <text evidence="9">The sequence shown here is derived from an EMBL/GenBank/DDBJ whole genome shotgun (WGS) entry which is preliminary data.</text>
</comment>
<dbReference type="EC" id="5.4.99.25" evidence="5"/>
<evidence type="ECO:0000259" key="8">
    <source>
        <dbReference type="Pfam" id="PF16198"/>
    </source>
</evidence>
<accession>A0ABD4T7S1</accession>
<comment type="similarity">
    <text evidence="2 5">Belongs to the pseudouridine synthase TruB family. Type 1 subfamily.</text>
</comment>
<dbReference type="SUPFAM" id="SSF55120">
    <property type="entry name" value="Pseudouridine synthase"/>
    <property type="match status" value="1"/>
</dbReference>
<dbReference type="Pfam" id="PF09157">
    <property type="entry name" value="TruB-C_2"/>
    <property type="match status" value="1"/>
</dbReference>
<dbReference type="NCBIfam" id="TIGR00431">
    <property type="entry name" value="TruB"/>
    <property type="match status" value="1"/>
</dbReference>
<feature type="domain" description="tRNA pseudouridine synthase II TruB subfamily 1 C-terminal" evidence="7">
    <location>
        <begin position="235"/>
        <end position="293"/>
    </location>
</feature>
<evidence type="ECO:0000256" key="4">
    <source>
        <dbReference type="ARBA" id="ARBA00023235"/>
    </source>
</evidence>
<evidence type="ECO:0000313" key="9">
    <source>
        <dbReference type="EMBL" id="MCM1984569.1"/>
    </source>
</evidence>
<dbReference type="Proteomes" id="UP000031561">
    <property type="component" value="Unassembled WGS sequence"/>
</dbReference>
<dbReference type="PANTHER" id="PTHR13767">
    <property type="entry name" value="TRNA-PSEUDOURIDINE SYNTHASE"/>
    <property type="match status" value="1"/>
</dbReference>
<dbReference type="InterPro" id="IPR014780">
    <property type="entry name" value="tRNA_psdUridine_synth_TruB"/>
</dbReference>
<reference evidence="9 10" key="1">
    <citation type="journal article" date="2015" name="Genome Announc.">
        <title>Draft Genome Sequence of Filamentous Marine Cyanobacterium Lyngbya confervoides Strain BDU141951.</title>
        <authorList>
            <person name="Chandrababunaidu M.M."/>
            <person name="Sen D."/>
            <person name="Tripathy S."/>
        </authorList>
    </citation>
    <scope>NUCLEOTIDE SEQUENCE [LARGE SCALE GENOMIC DNA]</scope>
    <source>
        <strain evidence="9 10">BDU141951</strain>
    </source>
</reference>
<evidence type="ECO:0000259" key="6">
    <source>
        <dbReference type="Pfam" id="PF01509"/>
    </source>
</evidence>
<evidence type="ECO:0000313" key="10">
    <source>
        <dbReference type="Proteomes" id="UP000031561"/>
    </source>
</evidence>
<keyword evidence="4 5" id="KW-0413">Isomerase</keyword>
<dbReference type="PANTHER" id="PTHR13767:SF2">
    <property type="entry name" value="PSEUDOURIDYLATE SYNTHASE TRUB1"/>
    <property type="match status" value="1"/>
</dbReference>
<dbReference type="GO" id="GO:0031119">
    <property type="term" value="P:tRNA pseudouridine synthesis"/>
    <property type="evidence" value="ECO:0007669"/>
    <property type="project" value="UniProtKB-UniRule"/>
</dbReference>
<sequence length="296" mass="32037">MRPGFINLNKPAGLTSHDCVSRLRRLLQCKRVGHGGTLDPAATGVLPMALGPATRLLPYLPGEKSYRAIIHLGLHTDTDDLTGQILGRQSAVGVQRHQIEALLPGFLGDIDQIPPRYSAIQIDGQRQYALARQGKSVTIAPRPVHIQTLDILDWQAGEVAQLVLAITCGPGTYIRAIARDLGTALGVGGTLAQLIRTHSGGFDLSGSHTLDTLAQQVQQEQFQPIEIPTALSHLPSLKLDPVWTQRWCFGQRLPLESLAAAEAPYPVLVLTQQQQPLGIGRYFEGVLSPRVVLPPP</sequence>
<name>A0ABD4T7S1_9CYAN</name>
<organism evidence="9 10">
    <name type="scientific">Lyngbya confervoides BDU141951</name>
    <dbReference type="NCBI Taxonomy" id="1574623"/>
    <lineage>
        <taxon>Bacteria</taxon>
        <taxon>Bacillati</taxon>
        <taxon>Cyanobacteriota</taxon>
        <taxon>Cyanophyceae</taxon>
        <taxon>Oscillatoriophycideae</taxon>
        <taxon>Oscillatoriales</taxon>
        <taxon>Microcoleaceae</taxon>
        <taxon>Lyngbya</taxon>
    </lineage>
</organism>
<evidence type="ECO:0000256" key="2">
    <source>
        <dbReference type="ARBA" id="ARBA00005642"/>
    </source>
</evidence>
<dbReference type="Pfam" id="PF01509">
    <property type="entry name" value="TruB_N"/>
    <property type="match status" value="1"/>
</dbReference>
<keyword evidence="10" id="KW-1185">Reference proteome</keyword>
<dbReference type="EMBL" id="JTHE03000100">
    <property type="protein sequence ID" value="MCM1984569.1"/>
    <property type="molecule type" value="Genomic_DNA"/>
</dbReference>
<dbReference type="InterPro" id="IPR032819">
    <property type="entry name" value="TruB_C"/>
</dbReference>
<dbReference type="GO" id="GO:0160148">
    <property type="term" value="F:tRNA pseudouridine(55) synthase activity"/>
    <property type="evidence" value="ECO:0007669"/>
    <property type="project" value="UniProtKB-EC"/>
</dbReference>
<dbReference type="InterPro" id="IPR002501">
    <property type="entry name" value="PsdUridine_synth_N"/>
</dbReference>
<dbReference type="HAMAP" id="MF_01080">
    <property type="entry name" value="TruB_bact"/>
    <property type="match status" value="1"/>
</dbReference>
<dbReference type="CDD" id="cd02573">
    <property type="entry name" value="PseudoU_synth_EcTruB"/>
    <property type="match status" value="1"/>
</dbReference>
<dbReference type="InterPro" id="IPR015240">
    <property type="entry name" value="tRNA_sdUridine_synth_fam1_C"/>
</dbReference>